<feature type="compositionally biased region" description="Basic and acidic residues" evidence="7">
    <location>
        <begin position="200"/>
        <end position="214"/>
    </location>
</feature>
<feature type="domain" description="Pre-mRNA polyadenylation factor Fip1" evidence="8">
    <location>
        <begin position="102"/>
        <end position="142"/>
    </location>
</feature>
<feature type="compositionally biased region" description="Polar residues" evidence="7">
    <location>
        <begin position="174"/>
        <end position="195"/>
    </location>
</feature>
<dbReference type="InterPro" id="IPR006628">
    <property type="entry name" value="PUR-bd_fam"/>
</dbReference>
<evidence type="ECO:0000256" key="7">
    <source>
        <dbReference type="SAM" id="MobiDB-lite"/>
    </source>
</evidence>
<dbReference type="Gene3D" id="3.30.2450.30">
    <property type="match status" value="1"/>
</dbReference>
<evidence type="ECO:0000256" key="6">
    <source>
        <dbReference type="ARBA" id="ARBA00023242"/>
    </source>
</evidence>
<dbReference type="InterPro" id="IPR007854">
    <property type="entry name" value="Fip1_dom"/>
</dbReference>
<dbReference type="Proteomes" id="UP001158576">
    <property type="component" value="Chromosome PAR"/>
</dbReference>
<feature type="region of interest" description="Disordered" evidence="7">
    <location>
        <begin position="173"/>
        <end position="234"/>
    </location>
</feature>
<comment type="similarity">
    <text evidence="3">Belongs to the PUR DNA-binding protein family.</text>
</comment>
<evidence type="ECO:0000313" key="10">
    <source>
        <dbReference type="Proteomes" id="UP001158576"/>
    </source>
</evidence>
<dbReference type="Pfam" id="PF05182">
    <property type="entry name" value="Fip1"/>
    <property type="match status" value="1"/>
</dbReference>
<comment type="subcellular location">
    <subcellularLocation>
        <location evidence="1">Nucleus</location>
    </subcellularLocation>
</comment>
<evidence type="ECO:0000256" key="3">
    <source>
        <dbReference type="ARBA" id="ARBA00009251"/>
    </source>
</evidence>
<comment type="similarity">
    <text evidence="2">Belongs to the FIP1 family.</text>
</comment>
<dbReference type="Pfam" id="PF04845">
    <property type="entry name" value="PurA"/>
    <property type="match status" value="1"/>
</dbReference>
<name>A0ABN7S0J9_OIKDI</name>
<dbReference type="SMART" id="SM00712">
    <property type="entry name" value="PUR"/>
    <property type="match status" value="3"/>
</dbReference>
<keyword evidence="10" id="KW-1185">Reference proteome</keyword>
<dbReference type="PANTHER" id="PTHR12611:SF0">
    <property type="entry name" value="PURINE-RICH BINDING PROTEIN-ALPHA, ISOFORM B"/>
    <property type="match status" value="1"/>
</dbReference>
<proteinExistence type="inferred from homology"/>
<organism evidence="9 10">
    <name type="scientific">Oikopleura dioica</name>
    <name type="common">Tunicate</name>
    <dbReference type="NCBI Taxonomy" id="34765"/>
    <lineage>
        <taxon>Eukaryota</taxon>
        <taxon>Metazoa</taxon>
        <taxon>Chordata</taxon>
        <taxon>Tunicata</taxon>
        <taxon>Appendicularia</taxon>
        <taxon>Copelata</taxon>
        <taxon>Oikopleuridae</taxon>
        <taxon>Oikopleura</taxon>
    </lineage>
</organism>
<evidence type="ECO:0000256" key="4">
    <source>
        <dbReference type="ARBA" id="ARBA00022664"/>
    </source>
</evidence>
<evidence type="ECO:0000256" key="5">
    <source>
        <dbReference type="ARBA" id="ARBA00023125"/>
    </source>
</evidence>
<feature type="compositionally biased region" description="Pro residues" evidence="7">
    <location>
        <begin position="215"/>
        <end position="234"/>
    </location>
</feature>
<dbReference type="PANTHER" id="PTHR12611">
    <property type="entry name" value="PUR-TRANSCRIPTIONAL ACTIVATOR"/>
    <property type="match status" value="1"/>
</dbReference>
<accession>A0ABN7S0J9</accession>
<sequence>MTTEVENGQEATPEKTDSSVTALPIEKKEEGPDEEESEAEEIDSDDDSDDDVNIMIGDIDGEAVININPVQRCKQRRQKDKTPQQAEVLITSSSGKLIPNPEIDALTDKPWQKPGADLSDYFNYGFEETSWRKYSEKQRTLRDRALLLLRTRTNIAQFAPPGMPFLPMGPSPIKSENFNRSNPPPVISSNGSLPVNASMGDRRGPPDIKSDKDSGPPPHLMPPRFGMPPGMPPRPGMPGMPAMPPGMPPFGFPPRPGMPGMPPGMPPGFPPGFNPETDQSAVGETMTEVVVTEAARGAAHETDQETEIAPETATDRETEALEEAIGDPAQDRAIETEIDTVEDDLLKFVLPTVEALFLSIQNMFGSMDNDQLEQGNGDTKELASKMVLIQNKRFYLDVKKNDRGMFVKVAEVSPGGNKSRLTLSMATAAEFRDLLARSFGSCSASRRKTEATEDGASSPREPTILLDLKENNRGRYLRIRQQTAYNGQGQVQNQGPPPQIVLPAQGMIEFRDTLTGLIDEYGQIEEDQFELPKPHVIGDKRNKQFFLDAGQNQRGVFLRITEQTRYYRQAITIPEKYFGAFADYFCQAADKMEAAGEGSSHTGSLNE</sequence>
<evidence type="ECO:0000313" key="9">
    <source>
        <dbReference type="EMBL" id="CAG5090315.1"/>
    </source>
</evidence>
<evidence type="ECO:0000256" key="2">
    <source>
        <dbReference type="ARBA" id="ARBA00007459"/>
    </source>
</evidence>
<reference evidence="9 10" key="1">
    <citation type="submission" date="2021-04" db="EMBL/GenBank/DDBJ databases">
        <authorList>
            <person name="Bliznina A."/>
        </authorList>
    </citation>
    <scope>NUCLEOTIDE SEQUENCE [LARGE SCALE GENOMIC DNA]</scope>
</reference>
<keyword evidence="4" id="KW-0507">mRNA processing</keyword>
<dbReference type="EMBL" id="OU015568">
    <property type="protein sequence ID" value="CAG5090315.1"/>
    <property type="molecule type" value="Genomic_DNA"/>
</dbReference>
<evidence type="ECO:0000256" key="1">
    <source>
        <dbReference type="ARBA" id="ARBA00004123"/>
    </source>
</evidence>
<evidence type="ECO:0000259" key="8">
    <source>
        <dbReference type="Pfam" id="PF05182"/>
    </source>
</evidence>
<feature type="compositionally biased region" description="Acidic residues" evidence="7">
    <location>
        <begin position="31"/>
        <end position="52"/>
    </location>
</feature>
<dbReference type="Gene3D" id="3.10.450.700">
    <property type="match status" value="1"/>
</dbReference>
<keyword evidence="6" id="KW-0539">Nucleus</keyword>
<protein>
    <submittedName>
        <fullName evidence="9">Oidioi.mRNA.OKI2018_I69.PAR.g12551.t1.cds</fullName>
    </submittedName>
</protein>
<feature type="compositionally biased region" description="Polar residues" evidence="7">
    <location>
        <begin position="1"/>
        <end position="10"/>
    </location>
</feature>
<feature type="region of interest" description="Disordered" evidence="7">
    <location>
        <begin position="1"/>
        <end position="52"/>
    </location>
</feature>
<gene>
    <name evidence="9" type="ORF">OKIOD_LOCUS4109</name>
</gene>
<keyword evidence="5" id="KW-0238">DNA-binding</keyword>